<dbReference type="InterPro" id="IPR019557">
    <property type="entry name" value="AminoTfrase-like_pln_mobile"/>
</dbReference>
<keyword evidence="3" id="KW-1185">Reference proteome</keyword>
<dbReference type="InterPro" id="IPR044824">
    <property type="entry name" value="MAIN-like"/>
</dbReference>
<dbReference type="OrthoDB" id="1299580at2759"/>
<sequence length="220" mass="26174">MWLRHLTNLDESGRKSWGSAVLTFLIRDLCRNVDASRASMGGCCLFLQAWVWFRMPTLRPQLRQPTAMLFPLLRRWTTALSHTGLPESQKEYRFRFDTLTEDEFVLTPYDSEEIRQITPPDFMRERDLWISIVPLLNYEIYVWHSTDRVLRQFGYVQNVPPPPQNMVSFHNLTRHGKTEVDWAEHQASWIALWAHRFNRRPEFLQQFMVGGHSVAFNYDQ</sequence>
<dbReference type="Pfam" id="PF10536">
    <property type="entry name" value="PMD"/>
    <property type="match status" value="1"/>
</dbReference>
<dbReference type="PANTHER" id="PTHR46033">
    <property type="entry name" value="PROTEIN MAIN-LIKE 2"/>
    <property type="match status" value="1"/>
</dbReference>
<dbReference type="PANTHER" id="PTHR46033:SF8">
    <property type="entry name" value="PROTEIN MAINTENANCE OF MERISTEMS-LIKE"/>
    <property type="match status" value="1"/>
</dbReference>
<comment type="caution">
    <text evidence="2">The sequence shown here is derived from an EMBL/GenBank/DDBJ whole genome shotgun (WGS) entry which is preliminary data.</text>
</comment>
<dbReference type="GO" id="GO:0010073">
    <property type="term" value="P:meristem maintenance"/>
    <property type="evidence" value="ECO:0007669"/>
    <property type="project" value="InterPro"/>
</dbReference>
<evidence type="ECO:0000313" key="2">
    <source>
        <dbReference type="EMBL" id="GMI83523.1"/>
    </source>
</evidence>
<protein>
    <submittedName>
        <fullName evidence="2">MAIN-LIKE 3</fullName>
    </submittedName>
</protein>
<accession>A0A9W7M0V6</accession>
<organism evidence="2 3">
    <name type="scientific">Hibiscus trionum</name>
    <name type="common">Flower of an hour</name>
    <dbReference type="NCBI Taxonomy" id="183268"/>
    <lineage>
        <taxon>Eukaryota</taxon>
        <taxon>Viridiplantae</taxon>
        <taxon>Streptophyta</taxon>
        <taxon>Embryophyta</taxon>
        <taxon>Tracheophyta</taxon>
        <taxon>Spermatophyta</taxon>
        <taxon>Magnoliopsida</taxon>
        <taxon>eudicotyledons</taxon>
        <taxon>Gunneridae</taxon>
        <taxon>Pentapetalae</taxon>
        <taxon>rosids</taxon>
        <taxon>malvids</taxon>
        <taxon>Malvales</taxon>
        <taxon>Malvaceae</taxon>
        <taxon>Malvoideae</taxon>
        <taxon>Hibiscus</taxon>
    </lineage>
</organism>
<gene>
    <name evidence="2" type="ORF">HRI_002021600</name>
</gene>
<dbReference type="Proteomes" id="UP001165190">
    <property type="component" value="Unassembled WGS sequence"/>
</dbReference>
<proteinExistence type="predicted"/>
<evidence type="ECO:0000313" key="3">
    <source>
        <dbReference type="Proteomes" id="UP001165190"/>
    </source>
</evidence>
<feature type="domain" description="Aminotransferase-like plant mobile" evidence="1">
    <location>
        <begin position="3"/>
        <end position="197"/>
    </location>
</feature>
<dbReference type="EMBL" id="BSYR01000019">
    <property type="protein sequence ID" value="GMI83523.1"/>
    <property type="molecule type" value="Genomic_DNA"/>
</dbReference>
<evidence type="ECO:0000259" key="1">
    <source>
        <dbReference type="Pfam" id="PF10536"/>
    </source>
</evidence>
<reference evidence="2" key="1">
    <citation type="submission" date="2023-05" db="EMBL/GenBank/DDBJ databases">
        <title>Genome and transcriptome analyses reveal genes involved in the formation of fine ridges on petal epidermal cells in Hibiscus trionum.</title>
        <authorList>
            <person name="Koshimizu S."/>
            <person name="Masuda S."/>
            <person name="Ishii T."/>
            <person name="Shirasu K."/>
            <person name="Hoshino A."/>
            <person name="Arita M."/>
        </authorList>
    </citation>
    <scope>NUCLEOTIDE SEQUENCE</scope>
    <source>
        <strain evidence="2">Hamamatsu line</strain>
    </source>
</reference>
<name>A0A9W7M0V6_HIBTR</name>
<dbReference type="AlphaFoldDB" id="A0A9W7M0V6"/>